<dbReference type="GO" id="GO:0015944">
    <property type="term" value="P:formate oxidation"/>
    <property type="evidence" value="ECO:0007669"/>
    <property type="project" value="UniProtKB-ARBA"/>
</dbReference>
<dbReference type="InterPro" id="IPR006471">
    <property type="entry name" value="Formate_DH_gsu"/>
</dbReference>
<comment type="cofactor">
    <cofactor evidence="1">
        <name>heme</name>
        <dbReference type="ChEBI" id="CHEBI:30413"/>
    </cofactor>
</comment>
<evidence type="ECO:0000259" key="14">
    <source>
        <dbReference type="Pfam" id="PF01292"/>
    </source>
</evidence>
<keyword evidence="4" id="KW-0813">Transport</keyword>
<evidence type="ECO:0000256" key="12">
    <source>
        <dbReference type="ARBA" id="ARBA00023136"/>
    </source>
</evidence>
<dbReference type="PANTHER" id="PTHR30074">
    <property type="entry name" value="FORMATE DEHYDROGENASE, NITRATE-INDUCIBLE, CYTOCHROME B556 FDN SUBUNIT"/>
    <property type="match status" value="1"/>
</dbReference>
<keyword evidence="9" id="KW-0249">Electron transport</keyword>
<evidence type="ECO:0000256" key="10">
    <source>
        <dbReference type="ARBA" id="ARBA00022989"/>
    </source>
</evidence>
<dbReference type="Gene3D" id="1.20.950.20">
    <property type="entry name" value="Transmembrane di-heme cytochromes, Chain C"/>
    <property type="match status" value="1"/>
</dbReference>
<dbReference type="GO" id="GO:0036397">
    <property type="term" value="F:formate dehydrogenase (quinone) activity"/>
    <property type="evidence" value="ECO:0007669"/>
    <property type="project" value="TreeGrafter"/>
</dbReference>
<dbReference type="NCBIfam" id="TIGR01583">
    <property type="entry name" value="formate-DH-gamm"/>
    <property type="match status" value="1"/>
</dbReference>
<evidence type="ECO:0000313" key="15">
    <source>
        <dbReference type="EMBL" id="VEV97148.1"/>
    </source>
</evidence>
<organism evidence="15">
    <name type="scientific">Pseudomonas marincola</name>
    <dbReference type="NCBI Taxonomy" id="437900"/>
    <lineage>
        <taxon>Bacteria</taxon>
        <taxon>Pseudomonadati</taxon>
        <taxon>Pseudomonadota</taxon>
        <taxon>Gammaproteobacteria</taxon>
        <taxon>Pseudomonadales</taxon>
        <taxon>Pseudomonadaceae</taxon>
        <taxon>Pseudomonas</taxon>
    </lineage>
</organism>
<keyword evidence="12 13" id="KW-0472">Membrane</keyword>
<dbReference type="GO" id="GO:0009055">
    <property type="term" value="F:electron transfer activity"/>
    <property type="evidence" value="ECO:0007669"/>
    <property type="project" value="InterPro"/>
</dbReference>
<keyword evidence="8" id="KW-0479">Metal-binding</keyword>
<proteinExistence type="inferred from homology"/>
<dbReference type="GO" id="GO:0009326">
    <property type="term" value="C:formate dehydrogenase complex"/>
    <property type="evidence" value="ECO:0007669"/>
    <property type="project" value="InterPro"/>
</dbReference>
<dbReference type="GO" id="GO:0022904">
    <property type="term" value="P:respiratory electron transport chain"/>
    <property type="evidence" value="ECO:0007669"/>
    <property type="project" value="InterPro"/>
</dbReference>
<evidence type="ECO:0000256" key="11">
    <source>
        <dbReference type="ARBA" id="ARBA00023004"/>
    </source>
</evidence>
<evidence type="ECO:0000256" key="8">
    <source>
        <dbReference type="ARBA" id="ARBA00022723"/>
    </source>
</evidence>
<feature type="transmembrane region" description="Helical" evidence="13">
    <location>
        <begin position="113"/>
        <end position="133"/>
    </location>
</feature>
<keyword evidence="11" id="KW-0408">Iron</keyword>
<dbReference type="RefSeq" id="WP_069902501.1">
    <property type="nucleotide sequence ID" value="NZ_JBALWF010000014.1"/>
</dbReference>
<dbReference type="GO" id="GO:0046872">
    <property type="term" value="F:metal ion binding"/>
    <property type="evidence" value="ECO:0007669"/>
    <property type="project" value="UniProtKB-KW"/>
</dbReference>
<feature type="transmembrane region" description="Helical" evidence="13">
    <location>
        <begin position="53"/>
        <end position="75"/>
    </location>
</feature>
<sequence>MKHDIQRYGAGDRTNHWLVALLFILAGLSGLALFHPALFWLTHLFGGGPWTRILHPIMGVAMFVLFAWLVLRFIGHNMIDANDRKWLSQIGDVVNNHEEKLPPVGRYNGGQKLLFWVLLLCMLVLLVTGVVIWREYFSHLFGIELIRLSVLLHALAAFVLIASIIIHVYAGIWVKGSMGAMLTGWVSRGWARKHHAQWYKEQVSKQEQKP</sequence>
<evidence type="ECO:0000256" key="13">
    <source>
        <dbReference type="SAM" id="Phobius"/>
    </source>
</evidence>
<dbReference type="Pfam" id="PF01292">
    <property type="entry name" value="Ni_hydr_CYTB"/>
    <property type="match status" value="1"/>
</dbReference>
<dbReference type="InterPro" id="IPR016174">
    <property type="entry name" value="Di-haem_cyt_TM"/>
</dbReference>
<gene>
    <name evidence="15" type="primary">fdnI</name>
    <name evidence="15" type="ORF">PMYSY11_2102</name>
</gene>
<reference evidence="15" key="1">
    <citation type="submission" date="2019-02" db="EMBL/GenBank/DDBJ databases">
        <authorList>
            <consortium name="Genoscope - CEA"/>
            <person name="William W."/>
        </authorList>
    </citation>
    <scope>NUCLEOTIDE SEQUENCE [LARGE SCALE GENOMIC DNA]</scope>
    <source>
        <strain evidence="15">YSy11</strain>
    </source>
</reference>
<dbReference type="InterPro" id="IPR011577">
    <property type="entry name" value="Cyt_b561_bac/Ni-Hgenase"/>
</dbReference>
<dbReference type="GO" id="GO:0005886">
    <property type="term" value="C:plasma membrane"/>
    <property type="evidence" value="ECO:0007669"/>
    <property type="project" value="UniProtKB-SubCell"/>
</dbReference>
<dbReference type="GO" id="GO:0009061">
    <property type="term" value="P:anaerobic respiration"/>
    <property type="evidence" value="ECO:0007669"/>
    <property type="project" value="TreeGrafter"/>
</dbReference>
<dbReference type="InterPro" id="IPR051817">
    <property type="entry name" value="FDH_cytochrome_b556_subunit"/>
</dbReference>
<evidence type="ECO:0000256" key="2">
    <source>
        <dbReference type="ARBA" id="ARBA00004651"/>
    </source>
</evidence>
<feature type="domain" description="Cytochrome b561 bacterial/Ni-hydrogenase" evidence="14">
    <location>
        <begin position="7"/>
        <end position="184"/>
    </location>
</feature>
<dbReference type="SUPFAM" id="SSF81342">
    <property type="entry name" value="Transmembrane di-heme cytochromes"/>
    <property type="match status" value="1"/>
</dbReference>
<keyword evidence="7 13" id="KW-0812">Transmembrane</keyword>
<comment type="subcellular location">
    <subcellularLocation>
        <location evidence="2">Cell membrane</location>
        <topology evidence="2">Multi-pass membrane protein</topology>
    </subcellularLocation>
</comment>
<dbReference type="EMBL" id="LR215729">
    <property type="protein sequence ID" value="VEV97148.1"/>
    <property type="molecule type" value="Genomic_DNA"/>
</dbReference>
<feature type="transmembrane region" description="Helical" evidence="13">
    <location>
        <begin position="20"/>
        <end position="41"/>
    </location>
</feature>
<evidence type="ECO:0000256" key="4">
    <source>
        <dbReference type="ARBA" id="ARBA00022448"/>
    </source>
</evidence>
<dbReference type="GO" id="GO:0008863">
    <property type="term" value="F:formate dehydrogenase (NAD+) activity"/>
    <property type="evidence" value="ECO:0007669"/>
    <property type="project" value="InterPro"/>
</dbReference>
<comment type="similarity">
    <text evidence="3">Belongs to the formate dehydrogenase gamma subunit family.</text>
</comment>
<accession>A0A653E3I4</accession>
<dbReference type="FunFam" id="1.20.950.20:FF:000002">
    <property type="entry name" value="Formate dehydrogenase cytochrome b556 subunit"/>
    <property type="match status" value="1"/>
</dbReference>
<evidence type="ECO:0000256" key="6">
    <source>
        <dbReference type="ARBA" id="ARBA00022617"/>
    </source>
</evidence>
<evidence type="ECO:0000256" key="1">
    <source>
        <dbReference type="ARBA" id="ARBA00001971"/>
    </source>
</evidence>
<protein>
    <submittedName>
        <fullName evidence="15">Formate dehydrogenase-N, cytochrome B556 (Gamma) subunit, nitrate-inducible</fullName>
    </submittedName>
</protein>
<feature type="transmembrane region" description="Helical" evidence="13">
    <location>
        <begin position="145"/>
        <end position="172"/>
    </location>
</feature>
<keyword evidence="10 13" id="KW-1133">Transmembrane helix</keyword>
<name>A0A653E3I4_9PSED</name>
<evidence type="ECO:0000256" key="7">
    <source>
        <dbReference type="ARBA" id="ARBA00022692"/>
    </source>
</evidence>
<dbReference type="AlphaFoldDB" id="A0A653E3I4"/>
<keyword evidence="5" id="KW-1003">Cell membrane</keyword>
<keyword evidence="6" id="KW-0349">Heme</keyword>
<evidence type="ECO:0000256" key="3">
    <source>
        <dbReference type="ARBA" id="ARBA00010747"/>
    </source>
</evidence>
<evidence type="ECO:0000256" key="9">
    <source>
        <dbReference type="ARBA" id="ARBA00022982"/>
    </source>
</evidence>
<evidence type="ECO:0000256" key="5">
    <source>
        <dbReference type="ARBA" id="ARBA00022475"/>
    </source>
</evidence>
<dbReference type="PANTHER" id="PTHR30074:SF5">
    <property type="entry name" value="FORMATE DEHYDROGENASE, NITRATE-INDUCIBLE, CYTOCHROME B556(FDN) SUBUNIT"/>
    <property type="match status" value="1"/>
</dbReference>